<keyword evidence="1" id="KW-0479">Metal-binding</keyword>
<accession>A0A183JTC8</accession>
<dbReference type="AlphaFoldDB" id="A0A183JTC8"/>
<evidence type="ECO:0000313" key="5">
    <source>
        <dbReference type="WBParaSite" id="SCUD_0000596801-mRNA-1"/>
    </source>
</evidence>
<evidence type="ECO:0000313" key="3">
    <source>
        <dbReference type="EMBL" id="VDO99718.1"/>
    </source>
</evidence>
<dbReference type="GO" id="GO:0003676">
    <property type="term" value="F:nucleic acid binding"/>
    <property type="evidence" value="ECO:0007669"/>
    <property type="project" value="InterPro"/>
</dbReference>
<organism evidence="5">
    <name type="scientific">Schistosoma curassoni</name>
    <dbReference type="NCBI Taxonomy" id="6186"/>
    <lineage>
        <taxon>Eukaryota</taxon>
        <taxon>Metazoa</taxon>
        <taxon>Spiralia</taxon>
        <taxon>Lophotrochozoa</taxon>
        <taxon>Platyhelminthes</taxon>
        <taxon>Trematoda</taxon>
        <taxon>Digenea</taxon>
        <taxon>Strigeidida</taxon>
        <taxon>Schistosomatoidea</taxon>
        <taxon>Schistosomatidae</taxon>
        <taxon>Schistosoma</taxon>
    </lineage>
</organism>
<reference evidence="5" key="1">
    <citation type="submission" date="2016-06" db="UniProtKB">
        <authorList>
            <consortium name="WormBaseParasite"/>
        </authorList>
    </citation>
    <scope>IDENTIFICATION</scope>
</reference>
<evidence type="ECO:0000259" key="2">
    <source>
        <dbReference type="PROSITE" id="PS50158"/>
    </source>
</evidence>
<keyword evidence="4" id="KW-1185">Reference proteome</keyword>
<dbReference type="GO" id="GO:0008270">
    <property type="term" value="F:zinc ion binding"/>
    <property type="evidence" value="ECO:0007669"/>
    <property type="project" value="UniProtKB-KW"/>
</dbReference>
<proteinExistence type="predicted"/>
<sequence>MQLLDVHSTSEAFEDNFERFEIWAMTKEDIEDVNIAAHFLTFIGKEAYSLLKTLTLPEKPTSLSYAILEDLLLDYVKYTNFECSLRSCDVVHEDGDKFGQCLSCGRFHSLNSCKFLNSECFKCGDIGHIQSVCNTTVHLSATNIKSCNSDSIKSSVPNDHLSLSTISKDSVESYSSSELSETNNL</sequence>
<evidence type="ECO:0000256" key="1">
    <source>
        <dbReference type="PROSITE-ProRule" id="PRU00047"/>
    </source>
</evidence>
<dbReference type="EMBL" id="UZAK01011262">
    <property type="protein sequence ID" value="VDO99718.1"/>
    <property type="molecule type" value="Genomic_DNA"/>
</dbReference>
<dbReference type="PROSITE" id="PS50158">
    <property type="entry name" value="ZF_CCHC"/>
    <property type="match status" value="1"/>
</dbReference>
<evidence type="ECO:0000313" key="4">
    <source>
        <dbReference type="Proteomes" id="UP000279833"/>
    </source>
</evidence>
<dbReference type="InterPro" id="IPR001878">
    <property type="entry name" value="Znf_CCHC"/>
</dbReference>
<protein>
    <submittedName>
        <fullName evidence="5">CCHC-type domain-containing protein</fullName>
    </submittedName>
</protein>
<name>A0A183JTC8_9TREM</name>
<reference evidence="3 4" key="2">
    <citation type="submission" date="2018-11" db="EMBL/GenBank/DDBJ databases">
        <authorList>
            <consortium name="Pathogen Informatics"/>
        </authorList>
    </citation>
    <scope>NUCLEOTIDE SEQUENCE [LARGE SCALE GENOMIC DNA]</scope>
    <source>
        <strain evidence="3">Dakar</strain>
        <strain evidence="4">Dakar, Senegal</strain>
    </source>
</reference>
<feature type="domain" description="CCHC-type" evidence="2">
    <location>
        <begin position="120"/>
        <end position="133"/>
    </location>
</feature>
<keyword evidence="1" id="KW-0862">Zinc</keyword>
<dbReference type="Proteomes" id="UP000279833">
    <property type="component" value="Unassembled WGS sequence"/>
</dbReference>
<dbReference type="WBParaSite" id="SCUD_0000596801-mRNA-1">
    <property type="protein sequence ID" value="SCUD_0000596801-mRNA-1"/>
    <property type="gene ID" value="SCUD_0000596801"/>
</dbReference>
<gene>
    <name evidence="3" type="ORF">SCUD_LOCUS5968</name>
</gene>
<keyword evidence="1" id="KW-0863">Zinc-finger</keyword>